<dbReference type="InterPro" id="IPR033906">
    <property type="entry name" value="Lipase_N"/>
</dbReference>
<comment type="similarity">
    <text evidence="2 4">Belongs to the AB hydrolase superfamily. Lipase family.</text>
</comment>
<proteinExistence type="inferred from homology"/>
<evidence type="ECO:0000256" key="4">
    <source>
        <dbReference type="RuleBase" id="RU004262"/>
    </source>
</evidence>
<dbReference type="Pfam" id="PF00151">
    <property type="entry name" value="Lipase"/>
    <property type="match status" value="1"/>
</dbReference>
<dbReference type="InterPro" id="IPR013818">
    <property type="entry name" value="Lipase"/>
</dbReference>
<protein>
    <submittedName>
        <fullName evidence="8">Phospholipase A1</fullName>
    </submittedName>
</protein>
<dbReference type="GeneID" id="108016139"/>
<reference evidence="8" key="1">
    <citation type="submission" date="2025-08" db="UniProtKB">
        <authorList>
            <consortium name="RefSeq"/>
        </authorList>
    </citation>
    <scope>IDENTIFICATION</scope>
</reference>
<evidence type="ECO:0000256" key="5">
    <source>
        <dbReference type="SAM" id="SignalP"/>
    </source>
</evidence>
<keyword evidence="3" id="KW-0964">Secreted</keyword>
<dbReference type="GO" id="GO:0016298">
    <property type="term" value="F:lipase activity"/>
    <property type="evidence" value="ECO:0007669"/>
    <property type="project" value="InterPro"/>
</dbReference>
<dbReference type="CDD" id="cd00707">
    <property type="entry name" value="Pancreat_lipase_like"/>
    <property type="match status" value="1"/>
</dbReference>
<sequence length="345" mass="37463">MKTFLILALFAVAVSAFPLEEELEESERIHGENGWYIPQEDGSSVWVNMDVAEQWMEAQELLEGRGLTTVPVKFYLYTSSNPTKGTKITTTTKSIGASNFNAAHPTRFVIHGWTQSYTASMNKDIRSAWLSRGDYNVIIVDWARARSVDYATSVMAVSSTGKKVASMINFLKDNYGMNLNDVYVIGHSLGAHVAGYAGKNTNGQVHTIVGLDPALPLFSYNKPNKRLNSGDAWYVESIQTNGGNLGFLKPIGKGAFYPNGGKSQPGCGLDLTGACSHARSTTYYAEAVAQDNFGSIKCGDYESAVSKECGSTYSSVRMGADTNAYMVDGDFYVPVNSNAPFGMIN</sequence>
<organism evidence="7 8">
    <name type="scientific">Drosophila suzukii</name>
    <name type="common">Spotted-wing drosophila fruit fly</name>
    <dbReference type="NCBI Taxonomy" id="28584"/>
    <lineage>
        <taxon>Eukaryota</taxon>
        <taxon>Metazoa</taxon>
        <taxon>Ecdysozoa</taxon>
        <taxon>Arthropoda</taxon>
        <taxon>Hexapoda</taxon>
        <taxon>Insecta</taxon>
        <taxon>Pterygota</taxon>
        <taxon>Neoptera</taxon>
        <taxon>Endopterygota</taxon>
        <taxon>Diptera</taxon>
        <taxon>Brachycera</taxon>
        <taxon>Muscomorpha</taxon>
        <taxon>Ephydroidea</taxon>
        <taxon>Drosophilidae</taxon>
        <taxon>Drosophila</taxon>
        <taxon>Sophophora</taxon>
    </lineage>
</organism>
<dbReference type="Proteomes" id="UP001652628">
    <property type="component" value="Chromosome 3"/>
</dbReference>
<dbReference type="PANTHER" id="PTHR11610:SF150">
    <property type="entry name" value="FI01825P-RELATED"/>
    <property type="match status" value="1"/>
</dbReference>
<keyword evidence="7" id="KW-1185">Reference proteome</keyword>
<dbReference type="GO" id="GO:0016042">
    <property type="term" value="P:lipid catabolic process"/>
    <property type="evidence" value="ECO:0007669"/>
    <property type="project" value="TreeGrafter"/>
</dbReference>
<dbReference type="Gene3D" id="3.40.50.1820">
    <property type="entry name" value="alpha/beta hydrolase"/>
    <property type="match status" value="1"/>
</dbReference>
<dbReference type="InterPro" id="IPR002334">
    <property type="entry name" value="Allerg_PlipaseA1"/>
</dbReference>
<dbReference type="GO" id="GO:0005615">
    <property type="term" value="C:extracellular space"/>
    <property type="evidence" value="ECO:0007669"/>
    <property type="project" value="TreeGrafter"/>
</dbReference>
<evidence type="ECO:0000256" key="1">
    <source>
        <dbReference type="ARBA" id="ARBA00004613"/>
    </source>
</evidence>
<feature type="chain" id="PRO_5045941133" evidence="5">
    <location>
        <begin position="17"/>
        <end position="345"/>
    </location>
</feature>
<dbReference type="PANTHER" id="PTHR11610">
    <property type="entry name" value="LIPASE"/>
    <property type="match status" value="1"/>
</dbReference>
<dbReference type="PRINTS" id="PR00825">
    <property type="entry name" value="DOLALLERGEN"/>
</dbReference>
<dbReference type="InterPro" id="IPR000734">
    <property type="entry name" value="TAG_lipase"/>
</dbReference>
<evidence type="ECO:0000313" key="8">
    <source>
        <dbReference type="RefSeq" id="XP_016938240.3"/>
    </source>
</evidence>
<evidence type="ECO:0000313" key="7">
    <source>
        <dbReference type="Proteomes" id="UP001652628"/>
    </source>
</evidence>
<feature type="domain" description="Lipase" evidence="6">
    <location>
        <begin position="65"/>
        <end position="341"/>
    </location>
</feature>
<feature type="signal peptide" evidence="5">
    <location>
        <begin position="1"/>
        <end position="16"/>
    </location>
</feature>
<name>A0AB39ZL51_DROSZ</name>
<keyword evidence="5" id="KW-0732">Signal</keyword>
<evidence type="ECO:0000256" key="3">
    <source>
        <dbReference type="ARBA" id="ARBA00022525"/>
    </source>
</evidence>
<evidence type="ECO:0000259" key="6">
    <source>
        <dbReference type="Pfam" id="PF00151"/>
    </source>
</evidence>
<dbReference type="InterPro" id="IPR029058">
    <property type="entry name" value="AB_hydrolase_fold"/>
</dbReference>
<dbReference type="AlphaFoldDB" id="A0AB39ZL51"/>
<accession>A0AB39ZL51</accession>
<comment type="subcellular location">
    <subcellularLocation>
        <location evidence="1">Secreted</location>
    </subcellularLocation>
</comment>
<dbReference type="PRINTS" id="PR00821">
    <property type="entry name" value="TAGLIPASE"/>
</dbReference>
<dbReference type="RefSeq" id="XP_016938240.3">
    <property type="nucleotide sequence ID" value="XM_017082751.4"/>
</dbReference>
<dbReference type="GO" id="GO:0017171">
    <property type="term" value="F:serine hydrolase activity"/>
    <property type="evidence" value="ECO:0007669"/>
    <property type="project" value="TreeGrafter"/>
</dbReference>
<evidence type="ECO:0000256" key="2">
    <source>
        <dbReference type="ARBA" id="ARBA00010701"/>
    </source>
</evidence>
<gene>
    <name evidence="8" type="primary">LOC108016139</name>
</gene>
<dbReference type="SUPFAM" id="SSF53474">
    <property type="entry name" value="alpha/beta-Hydrolases"/>
    <property type="match status" value="1"/>
</dbReference>